<reference evidence="1" key="1">
    <citation type="submission" date="2020-11" db="EMBL/GenBank/DDBJ databases">
        <title>Kefir isolates.</title>
        <authorList>
            <person name="Marcisauskas S."/>
            <person name="Kim Y."/>
            <person name="Blasche S."/>
        </authorList>
    </citation>
    <scope>NUCLEOTIDE SEQUENCE</scope>
    <source>
        <strain evidence="1">Olga-1</strain>
    </source>
</reference>
<proteinExistence type="predicted"/>
<dbReference type="EMBL" id="PUHW01000108">
    <property type="protein sequence ID" value="KAG0688986.1"/>
    <property type="molecule type" value="Genomic_DNA"/>
</dbReference>
<protein>
    <submittedName>
        <fullName evidence="1">Uncharacterized protein</fullName>
    </submittedName>
</protein>
<keyword evidence="2" id="KW-1185">Reference proteome</keyword>
<dbReference type="AlphaFoldDB" id="A0A9P6WKV4"/>
<gene>
    <name evidence="1" type="ORF">C6P40_000245</name>
</gene>
<organism evidence="1 2">
    <name type="scientific">Pichia californica</name>
    <dbReference type="NCBI Taxonomy" id="460514"/>
    <lineage>
        <taxon>Eukaryota</taxon>
        <taxon>Fungi</taxon>
        <taxon>Dikarya</taxon>
        <taxon>Ascomycota</taxon>
        <taxon>Saccharomycotina</taxon>
        <taxon>Pichiomycetes</taxon>
        <taxon>Pichiales</taxon>
        <taxon>Pichiaceae</taxon>
        <taxon>Pichia</taxon>
    </lineage>
</organism>
<evidence type="ECO:0000313" key="1">
    <source>
        <dbReference type="EMBL" id="KAG0688986.1"/>
    </source>
</evidence>
<sequence>MSSYLSKTVITAAIIGSGLTFGYKQYTKDVTIVYNDCSNEPEVVNKLIKEKTSRKPICISYRIPIKAENSLLTPETMVESMFSSLTMVPEKIILWCITSKYEPMTKQIGHSIFGMFKVEVLNPKIAVLNWKLGKMEGLHIYHRNENVAMFDTIVWSSGTISPLLEQFHHIYSKLLLVSAVNS</sequence>
<accession>A0A9P6WKV4</accession>
<dbReference type="Proteomes" id="UP000697127">
    <property type="component" value="Unassembled WGS sequence"/>
</dbReference>
<evidence type="ECO:0000313" key="2">
    <source>
        <dbReference type="Proteomes" id="UP000697127"/>
    </source>
</evidence>
<name>A0A9P6WKV4_9ASCO</name>
<comment type="caution">
    <text evidence="1">The sequence shown here is derived from an EMBL/GenBank/DDBJ whole genome shotgun (WGS) entry which is preliminary data.</text>
</comment>